<name>A0A919XEC2_9BACL</name>
<dbReference type="EC" id="2.7.13.3" evidence="3"/>
<keyword evidence="11 14" id="KW-1133">Transmembrane helix</keyword>
<keyword evidence="6" id="KW-0808">Transferase</keyword>
<evidence type="ECO:0000256" key="9">
    <source>
        <dbReference type="ARBA" id="ARBA00022777"/>
    </source>
</evidence>
<evidence type="ECO:0000256" key="4">
    <source>
        <dbReference type="ARBA" id="ARBA00022475"/>
    </source>
</evidence>
<dbReference type="GO" id="GO:0000155">
    <property type="term" value="F:phosphorelay sensor kinase activity"/>
    <property type="evidence" value="ECO:0007669"/>
    <property type="project" value="InterPro"/>
</dbReference>
<evidence type="ECO:0000259" key="15">
    <source>
        <dbReference type="PROSITE" id="PS50109"/>
    </source>
</evidence>
<dbReference type="FunFam" id="3.30.565.10:FF:000006">
    <property type="entry name" value="Sensor histidine kinase WalK"/>
    <property type="match status" value="1"/>
</dbReference>
<evidence type="ECO:0000256" key="12">
    <source>
        <dbReference type="ARBA" id="ARBA00023012"/>
    </source>
</evidence>
<protein>
    <recommendedName>
        <fullName evidence="3">histidine kinase</fullName>
        <ecNumber evidence="3">2.7.13.3</ecNumber>
    </recommendedName>
</protein>
<reference evidence="17" key="1">
    <citation type="submission" date="2021-03" db="EMBL/GenBank/DDBJ databases">
        <title>Antimicrobial resistance genes in bacteria isolated from Japanese honey, and their potential for conferring macrolide and lincosamide resistance in the American foulbrood pathogen Paenibacillus larvae.</title>
        <authorList>
            <person name="Okamoto M."/>
            <person name="Kumagai M."/>
            <person name="Kanamori H."/>
            <person name="Takamatsu D."/>
        </authorList>
    </citation>
    <scope>NUCLEOTIDE SEQUENCE</scope>
    <source>
        <strain evidence="17">J2TS6</strain>
    </source>
</reference>
<dbReference type="CDD" id="cd16922">
    <property type="entry name" value="HATPase_EvgS-ArcB-TorS-like"/>
    <property type="match status" value="1"/>
</dbReference>
<sequence length="481" mass="53931">MNRWNRIDFKLGAVMLGLFIVVLLLLGVVFNGLFTKFTTKQSHNEAEELAAHVVGMLKKQPSASANLIGTMSEFSNVDIFMLREDGTFSERDMRLIRERGYPDGIWDKPSLLASRQVETEFAVNGKWLLLHGKPMQDSGGRFSGGIYVISSLEAMKHSIRTIRMMIMMTGAGALIVTLGLVFVLSRKLSRPLLQIEKAARRIAKGEFETRMPVARKDEIGSLIGAINDLAGELQRYRDTRNEFFANISHELRTPVTYLEGYADVLAKGLIRDEEEQQETLGIIAREARRLMVLIRELFDLAKMEEGRIDLCPEWVDVNELFDKSALKVKLRAEDKGVAVRVSHPEKELHLWADVNRMEQILMNLLDNAVTFTSEGEIVLAATREKDRIRIEVRDSGPGIPAEELPYVFERFYRVEKSRSRQYGGSGLGLSIVKKLAELQGAAVEVRSRLGEGTSFAVVFPAGACAEEKGIGNEPGSSIDRR</sequence>
<dbReference type="Gene3D" id="6.10.340.10">
    <property type="match status" value="1"/>
</dbReference>
<dbReference type="SMART" id="SM00388">
    <property type="entry name" value="HisKA"/>
    <property type="match status" value="1"/>
</dbReference>
<dbReference type="PROSITE" id="PS50109">
    <property type="entry name" value="HIS_KIN"/>
    <property type="match status" value="1"/>
</dbReference>
<dbReference type="Pfam" id="PF02518">
    <property type="entry name" value="HATPase_c"/>
    <property type="match status" value="1"/>
</dbReference>
<feature type="transmembrane region" description="Helical" evidence="14">
    <location>
        <begin position="12"/>
        <end position="34"/>
    </location>
</feature>
<comment type="catalytic activity">
    <reaction evidence="1">
        <text>ATP + protein L-histidine = ADP + protein N-phospho-L-histidine.</text>
        <dbReference type="EC" id="2.7.13.3"/>
    </reaction>
</comment>
<dbReference type="SUPFAM" id="SSF158472">
    <property type="entry name" value="HAMP domain-like"/>
    <property type="match status" value="1"/>
</dbReference>
<evidence type="ECO:0000256" key="14">
    <source>
        <dbReference type="SAM" id="Phobius"/>
    </source>
</evidence>
<evidence type="ECO:0000256" key="13">
    <source>
        <dbReference type="ARBA" id="ARBA00023136"/>
    </source>
</evidence>
<dbReference type="CDD" id="cd00082">
    <property type="entry name" value="HisKA"/>
    <property type="match status" value="1"/>
</dbReference>
<gene>
    <name evidence="17" type="ORF">J2TS6_12600</name>
</gene>
<keyword evidence="5" id="KW-0597">Phosphoprotein</keyword>
<dbReference type="Gene3D" id="1.10.287.130">
    <property type="match status" value="1"/>
</dbReference>
<keyword evidence="13 14" id="KW-0472">Membrane</keyword>
<evidence type="ECO:0000313" key="17">
    <source>
        <dbReference type="EMBL" id="GIO30119.1"/>
    </source>
</evidence>
<dbReference type="Pfam" id="PF00512">
    <property type="entry name" value="HisKA"/>
    <property type="match status" value="1"/>
</dbReference>
<dbReference type="GO" id="GO:0005886">
    <property type="term" value="C:plasma membrane"/>
    <property type="evidence" value="ECO:0007669"/>
    <property type="project" value="UniProtKB-SubCell"/>
</dbReference>
<dbReference type="EMBL" id="BORQ01000001">
    <property type="protein sequence ID" value="GIO30119.1"/>
    <property type="molecule type" value="Genomic_DNA"/>
</dbReference>
<evidence type="ECO:0000256" key="2">
    <source>
        <dbReference type="ARBA" id="ARBA00004651"/>
    </source>
</evidence>
<dbReference type="CDD" id="cd06225">
    <property type="entry name" value="HAMP"/>
    <property type="match status" value="1"/>
</dbReference>
<evidence type="ECO:0000256" key="1">
    <source>
        <dbReference type="ARBA" id="ARBA00000085"/>
    </source>
</evidence>
<comment type="subcellular location">
    <subcellularLocation>
        <location evidence="2">Cell membrane</location>
        <topology evidence="2">Multi-pass membrane protein</topology>
    </subcellularLocation>
</comment>
<dbReference type="InterPro" id="IPR050398">
    <property type="entry name" value="HssS/ArlS-like"/>
</dbReference>
<dbReference type="SMART" id="SM00387">
    <property type="entry name" value="HATPase_c"/>
    <property type="match status" value="1"/>
</dbReference>
<dbReference type="FunFam" id="1.10.287.130:FF:000001">
    <property type="entry name" value="Two-component sensor histidine kinase"/>
    <property type="match status" value="1"/>
</dbReference>
<evidence type="ECO:0000256" key="8">
    <source>
        <dbReference type="ARBA" id="ARBA00022741"/>
    </source>
</evidence>
<dbReference type="PANTHER" id="PTHR45528">
    <property type="entry name" value="SENSOR HISTIDINE KINASE CPXA"/>
    <property type="match status" value="1"/>
</dbReference>
<dbReference type="InterPro" id="IPR036097">
    <property type="entry name" value="HisK_dim/P_sf"/>
</dbReference>
<evidence type="ECO:0000256" key="11">
    <source>
        <dbReference type="ARBA" id="ARBA00022989"/>
    </source>
</evidence>
<dbReference type="PANTHER" id="PTHR45528:SF1">
    <property type="entry name" value="SENSOR HISTIDINE KINASE CPXA"/>
    <property type="match status" value="1"/>
</dbReference>
<evidence type="ECO:0000256" key="6">
    <source>
        <dbReference type="ARBA" id="ARBA00022679"/>
    </source>
</evidence>
<keyword evidence="12" id="KW-0902">Two-component regulatory system</keyword>
<accession>A0A919XEC2</accession>
<keyword evidence="9 17" id="KW-0418">Kinase</keyword>
<evidence type="ECO:0000256" key="3">
    <source>
        <dbReference type="ARBA" id="ARBA00012438"/>
    </source>
</evidence>
<dbReference type="PRINTS" id="PR00344">
    <property type="entry name" value="BCTRLSENSOR"/>
</dbReference>
<dbReference type="PROSITE" id="PS50885">
    <property type="entry name" value="HAMP"/>
    <property type="match status" value="1"/>
</dbReference>
<keyword evidence="4" id="KW-1003">Cell membrane</keyword>
<dbReference type="AlphaFoldDB" id="A0A919XEC2"/>
<dbReference type="Pfam" id="PF00672">
    <property type="entry name" value="HAMP"/>
    <property type="match status" value="1"/>
</dbReference>
<comment type="caution">
    <text evidence="17">The sequence shown here is derived from an EMBL/GenBank/DDBJ whole genome shotgun (WGS) entry which is preliminary data.</text>
</comment>
<dbReference type="InterPro" id="IPR004358">
    <property type="entry name" value="Sig_transdc_His_kin-like_C"/>
</dbReference>
<feature type="transmembrane region" description="Helical" evidence="14">
    <location>
        <begin position="165"/>
        <end position="184"/>
    </location>
</feature>
<dbReference type="SMART" id="SM00304">
    <property type="entry name" value="HAMP"/>
    <property type="match status" value="1"/>
</dbReference>
<dbReference type="InterPro" id="IPR003660">
    <property type="entry name" value="HAMP_dom"/>
</dbReference>
<dbReference type="InterPro" id="IPR003661">
    <property type="entry name" value="HisK_dim/P_dom"/>
</dbReference>
<keyword evidence="18" id="KW-1185">Reference proteome</keyword>
<proteinExistence type="predicted"/>
<keyword evidence="8" id="KW-0547">Nucleotide-binding</keyword>
<keyword evidence="7 14" id="KW-0812">Transmembrane</keyword>
<dbReference type="SUPFAM" id="SSF55874">
    <property type="entry name" value="ATPase domain of HSP90 chaperone/DNA topoisomerase II/histidine kinase"/>
    <property type="match status" value="1"/>
</dbReference>
<organism evidence="17 18">
    <name type="scientific">Paenibacillus albilobatus</name>
    <dbReference type="NCBI Taxonomy" id="2716884"/>
    <lineage>
        <taxon>Bacteria</taxon>
        <taxon>Bacillati</taxon>
        <taxon>Bacillota</taxon>
        <taxon>Bacilli</taxon>
        <taxon>Bacillales</taxon>
        <taxon>Paenibacillaceae</taxon>
        <taxon>Paenibacillus</taxon>
    </lineage>
</organism>
<dbReference type="RefSeq" id="WP_160039982.1">
    <property type="nucleotide sequence ID" value="NZ_BORQ01000001.1"/>
</dbReference>
<feature type="domain" description="HAMP" evidence="16">
    <location>
        <begin position="186"/>
        <end position="238"/>
    </location>
</feature>
<keyword evidence="10" id="KW-0067">ATP-binding</keyword>
<evidence type="ECO:0000256" key="10">
    <source>
        <dbReference type="ARBA" id="ARBA00022840"/>
    </source>
</evidence>
<dbReference type="InterPro" id="IPR005467">
    <property type="entry name" value="His_kinase_dom"/>
</dbReference>
<dbReference type="GO" id="GO:0005524">
    <property type="term" value="F:ATP binding"/>
    <property type="evidence" value="ECO:0007669"/>
    <property type="project" value="UniProtKB-KW"/>
</dbReference>
<feature type="domain" description="Histidine kinase" evidence="15">
    <location>
        <begin position="246"/>
        <end position="463"/>
    </location>
</feature>
<evidence type="ECO:0000259" key="16">
    <source>
        <dbReference type="PROSITE" id="PS50885"/>
    </source>
</evidence>
<evidence type="ECO:0000256" key="5">
    <source>
        <dbReference type="ARBA" id="ARBA00022553"/>
    </source>
</evidence>
<dbReference type="SUPFAM" id="SSF47384">
    <property type="entry name" value="Homodimeric domain of signal transducing histidine kinase"/>
    <property type="match status" value="1"/>
</dbReference>
<evidence type="ECO:0000313" key="18">
    <source>
        <dbReference type="Proteomes" id="UP000679779"/>
    </source>
</evidence>
<dbReference type="InterPro" id="IPR036890">
    <property type="entry name" value="HATPase_C_sf"/>
</dbReference>
<dbReference type="Gene3D" id="3.30.565.10">
    <property type="entry name" value="Histidine kinase-like ATPase, C-terminal domain"/>
    <property type="match status" value="1"/>
</dbReference>
<evidence type="ECO:0000256" key="7">
    <source>
        <dbReference type="ARBA" id="ARBA00022692"/>
    </source>
</evidence>
<dbReference type="Proteomes" id="UP000679779">
    <property type="component" value="Unassembled WGS sequence"/>
</dbReference>
<dbReference type="InterPro" id="IPR003594">
    <property type="entry name" value="HATPase_dom"/>
</dbReference>